<dbReference type="Proteomes" id="UP000198310">
    <property type="component" value="Unassembled WGS sequence"/>
</dbReference>
<protein>
    <submittedName>
        <fullName evidence="1">Uncharacterized protein</fullName>
    </submittedName>
</protein>
<gene>
    <name evidence="1" type="ORF">SAMN06269173_1114</name>
</gene>
<evidence type="ECO:0000313" key="1">
    <source>
        <dbReference type="EMBL" id="SNR90981.1"/>
    </source>
</evidence>
<sequence length="46" mass="5375">MLCMEPLLFFTPGSLALFTNNRLLTQTYYPFAEILAFTKLRIVKFT</sequence>
<dbReference type="AlphaFoldDB" id="A0A239A6P7"/>
<keyword evidence="2" id="KW-1185">Reference proteome</keyword>
<reference evidence="2" key="1">
    <citation type="submission" date="2017-06" db="EMBL/GenBank/DDBJ databases">
        <authorList>
            <person name="Varghese N."/>
            <person name="Submissions S."/>
        </authorList>
    </citation>
    <scope>NUCLEOTIDE SEQUENCE [LARGE SCALE GENOMIC DNA]</scope>
    <source>
        <strain evidence="2">DSM 28041</strain>
    </source>
</reference>
<proteinExistence type="predicted"/>
<dbReference type="EMBL" id="FZNS01000011">
    <property type="protein sequence ID" value="SNR90981.1"/>
    <property type="molecule type" value="Genomic_DNA"/>
</dbReference>
<name>A0A239A6P7_9BACT</name>
<evidence type="ECO:0000313" key="2">
    <source>
        <dbReference type="Proteomes" id="UP000198310"/>
    </source>
</evidence>
<organism evidence="1 2">
    <name type="scientific">Hymenobacter mucosus</name>
    <dbReference type="NCBI Taxonomy" id="1411120"/>
    <lineage>
        <taxon>Bacteria</taxon>
        <taxon>Pseudomonadati</taxon>
        <taxon>Bacteroidota</taxon>
        <taxon>Cytophagia</taxon>
        <taxon>Cytophagales</taxon>
        <taxon>Hymenobacteraceae</taxon>
        <taxon>Hymenobacter</taxon>
    </lineage>
</organism>
<accession>A0A239A6P7</accession>